<sequence length="274" mass="29038">MMNTEMSRLVNARTTRRRLIQGAGAVASGLLPMQVAAATAPLGSKTFVLVHGAWHGGWCWGPVADLLRAEGHSVFAPTLTGCGERLHLSSAETALQTHVTDLLAMLFYEGLTDVILVGHSYAGFVISQLASQAAEQIQCLIYLDAFLPEPGQSFADLTKLDVGQMADRGRVAPMLTVEELGIVDPAQQAFVGDRLTPHPLGALEQKVDFDAETLSAIPRVFIQSSGIFAAEAKKAASLGFLVGKINDAGHDVMLTQPAQVAEVLLSTAEGRHAA</sequence>
<dbReference type="InterPro" id="IPR000073">
    <property type="entry name" value="AB_hydrolase_1"/>
</dbReference>
<dbReference type="GO" id="GO:0016787">
    <property type="term" value="F:hydrolase activity"/>
    <property type="evidence" value="ECO:0007669"/>
    <property type="project" value="UniProtKB-KW"/>
</dbReference>
<evidence type="ECO:0000259" key="1">
    <source>
        <dbReference type="Pfam" id="PF12697"/>
    </source>
</evidence>
<dbReference type="PROSITE" id="PS51318">
    <property type="entry name" value="TAT"/>
    <property type="match status" value="1"/>
</dbReference>
<comment type="caution">
    <text evidence="2">The sequence shown here is derived from an EMBL/GenBank/DDBJ whole genome shotgun (WGS) entry which is preliminary data.</text>
</comment>
<dbReference type="Pfam" id="PF12697">
    <property type="entry name" value="Abhydrolase_6"/>
    <property type="match status" value="1"/>
</dbReference>
<dbReference type="EMBL" id="JBHUNP010000001">
    <property type="protein sequence ID" value="MFD2647356.1"/>
    <property type="molecule type" value="Genomic_DNA"/>
</dbReference>
<reference evidence="3" key="1">
    <citation type="journal article" date="2019" name="Int. J. Syst. Evol. Microbiol.">
        <title>The Global Catalogue of Microorganisms (GCM) 10K type strain sequencing project: providing services to taxonomists for standard genome sequencing and annotation.</title>
        <authorList>
            <consortium name="The Broad Institute Genomics Platform"/>
            <consortium name="The Broad Institute Genome Sequencing Center for Infectious Disease"/>
            <person name="Wu L."/>
            <person name="Ma J."/>
        </authorList>
    </citation>
    <scope>NUCLEOTIDE SEQUENCE [LARGE SCALE GENOMIC DNA]</scope>
    <source>
        <strain evidence="3">CCM 7427</strain>
    </source>
</reference>
<dbReference type="InterPro" id="IPR029058">
    <property type="entry name" value="AB_hydrolase_fold"/>
</dbReference>
<proteinExistence type="predicted"/>
<dbReference type="PANTHER" id="PTHR10992:SF1066">
    <property type="entry name" value="METHYL JASMONATE ESTERASE 1"/>
    <property type="match status" value="1"/>
</dbReference>
<gene>
    <name evidence="2" type="ORF">ACFSX5_06035</name>
</gene>
<protein>
    <submittedName>
        <fullName evidence="2">Alpha/beta fold hydrolase</fullName>
    </submittedName>
</protein>
<dbReference type="Proteomes" id="UP001597521">
    <property type="component" value="Unassembled WGS sequence"/>
</dbReference>
<organism evidence="2 3">
    <name type="scientific">Devosia albogilva</name>
    <dbReference type="NCBI Taxonomy" id="429726"/>
    <lineage>
        <taxon>Bacteria</taxon>
        <taxon>Pseudomonadati</taxon>
        <taxon>Pseudomonadota</taxon>
        <taxon>Alphaproteobacteria</taxon>
        <taxon>Hyphomicrobiales</taxon>
        <taxon>Devosiaceae</taxon>
        <taxon>Devosia</taxon>
    </lineage>
</organism>
<dbReference type="Gene3D" id="3.40.50.1820">
    <property type="entry name" value="alpha/beta hydrolase"/>
    <property type="match status" value="1"/>
</dbReference>
<evidence type="ECO:0000313" key="2">
    <source>
        <dbReference type="EMBL" id="MFD2647356.1"/>
    </source>
</evidence>
<accession>A0ABW5QIN6</accession>
<evidence type="ECO:0000313" key="3">
    <source>
        <dbReference type="Proteomes" id="UP001597521"/>
    </source>
</evidence>
<dbReference type="InterPro" id="IPR006311">
    <property type="entry name" value="TAT_signal"/>
</dbReference>
<dbReference type="InterPro" id="IPR045889">
    <property type="entry name" value="MES/HNL"/>
</dbReference>
<dbReference type="SUPFAM" id="SSF53474">
    <property type="entry name" value="alpha/beta-Hydrolases"/>
    <property type="match status" value="1"/>
</dbReference>
<dbReference type="PANTHER" id="PTHR10992">
    <property type="entry name" value="METHYLESTERASE FAMILY MEMBER"/>
    <property type="match status" value="1"/>
</dbReference>
<feature type="domain" description="AB hydrolase-1" evidence="1">
    <location>
        <begin position="47"/>
        <end position="263"/>
    </location>
</feature>
<name>A0ABW5QIN6_9HYPH</name>
<keyword evidence="3" id="KW-1185">Reference proteome</keyword>
<dbReference type="RefSeq" id="WP_386832386.1">
    <property type="nucleotide sequence ID" value="NZ_JBHUNP010000001.1"/>
</dbReference>
<keyword evidence="2" id="KW-0378">Hydrolase</keyword>